<protein>
    <submittedName>
        <fullName evidence="5">ARM REPEAT PROTEIN INTERACTING WITH ABF2</fullName>
    </submittedName>
</protein>
<keyword evidence="2" id="KW-0677">Repeat</keyword>
<dbReference type="Gene3D" id="3.30.710.10">
    <property type="entry name" value="Potassium Channel Kv1.1, Chain A"/>
    <property type="match status" value="1"/>
</dbReference>
<dbReference type="SUPFAM" id="SSF48371">
    <property type="entry name" value="ARM repeat"/>
    <property type="match status" value="2"/>
</dbReference>
<evidence type="ECO:0000313" key="5">
    <source>
        <dbReference type="EMBL" id="PWA58123.1"/>
    </source>
</evidence>
<evidence type="ECO:0000256" key="2">
    <source>
        <dbReference type="ARBA" id="ARBA00022737"/>
    </source>
</evidence>
<comment type="caution">
    <text evidence="5">The sequence shown here is derived from an EMBL/GenBank/DDBJ whole genome shotgun (WGS) entry which is preliminary data.</text>
</comment>
<dbReference type="Proteomes" id="UP000245207">
    <property type="component" value="Unassembled WGS sequence"/>
</dbReference>
<dbReference type="InterPro" id="IPR044282">
    <property type="entry name" value="ABAP1/ARIA"/>
</dbReference>
<dbReference type="PROSITE" id="PS50176">
    <property type="entry name" value="ARM_REPEAT"/>
    <property type="match status" value="4"/>
</dbReference>
<comment type="pathway">
    <text evidence="1">Protein modification; protein ubiquitination.</text>
</comment>
<dbReference type="InterPro" id="IPR011989">
    <property type="entry name" value="ARM-like"/>
</dbReference>
<name>A0A2U1MA60_ARTAN</name>
<evidence type="ECO:0000313" key="6">
    <source>
        <dbReference type="Proteomes" id="UP000245207"/>
    </source>
</evidence>
<organism evidence="5 6">
    <name type="scientific">Artemisia annua</name>
    <name type="common">Sweet wormwood</name>
    <dbReference type="NCBI Taxonomy" id="35608"/>
    <lineage>
        <taxon>Eukaryota</taxon>
        <taxon>Viridiplantae</taxon>
        <taxon>Streptophyta</taxon>
        <taxon>Embryophyta</taxon>
        <taxon>Tracheophyta</taxon>
        <taxon>Spermatophyta</taxon>
        <taxon>Magnoliopsida</taxon>
        <taxon>eudicotyledons</taxon>
        <taxon>Gunneridae</taxon>
        <taxon>Pentapetalae</taxon>
        <taxon>asterids</taxon>
        <taxon>campanulids</taxon>
        <taxon>Asterales</taxon>
        <taxon>Asteraceae</taxon>
        <taxon>Asteroideae</taxon>
        <taxon>Anthemideae</taxon>
        <taxon>Artemisiinae</taxon>
        <taxon>Artemisia</taxon>
    </lineage>
</organism>
<dbReference type="Gene3D" id="1.25.10.10">
    <property type="entry name" value="Leucine-rich Repeat Variant"/>
    <property type="match status" value="3"/>
</dbReference>
<dbReference type="EMBL" id="PKPP01005985">
    <property type="protein sequence ID" value="PWA58123.1"/>
    <property type="molecule type" value="Genomic_DNA"/>
</dbReference>
<reference evidence="5 6" key="1">
    <citation type="journal article" date="2018" name="Mol. Plant">
        <title>The genome of Artemisia annua provides insight into the evolution of Asteraceae family and artemisinin biosynthesis.</title>
        <authorList>
            <person name="Shen Q."/>
            <person name="Zhang L."/>
            <person name="Liao Z."/>
            <person name="Wang S."/>
            <person name="Yan T."/>
            <person name="Shi P."/>
            <person name="Liu M."/>
            <person name="Fu X."/>
            <person name="Pan Q."/>
            <person name="Wang Y."/>
            <person name="Lv Z."/>
            <person name="Lu X."/>
            <person name="Zhang F."/>
            <person name="Jiang W."/>
            <person name="Ma Y."/>
            <person name="Chen M."/>
            <person name="Hao X."/>
            <person name="Li L."/>
            <person name="Tang Y."/>
            <person name="Lv G."/>
            <person name="Zhou Y."/>
            <person name="Sun X."/>
            <person name="Brodelius P.E."/>
            <person name="Rose J.K.C."/>
            <person name="Tang K."/>
        </authorList>
    </citation>
    <scope>NUCLEOTIDE SEQUENCE [LARGE SCALE GENOMIC DNA]</scope>
    <source>
        <strain evidence="6">cv. Huhao1</strain>
        <tissue evidence="5">Leaf</tissue>
    </source>
</reference>
<dbReference type="InterPro" id="IPR000225">
    <property type="entry name" value="Armadillo"/>
</dbReference>
<evidence type="ECO:0000256" key="1">
    <source>
        <dbReference type="ARBA" id="ARBA00004906"/>
    </source>
</evidence>
<dbReference type="Pfam" id="PF00651">
    <property type="entry name" value="BTB"/>
    <property type="match status" value="1"/>
</dbReference>
<dbReference type="PROSITE" id="PS50097">
    <property type="entry name" value="BTB"/>
    <property type="match status" value="1"/>
</dbReference>
<dbReference type="InterPro" id="IPR016024">
    <property type="entry name" value="ARM-type_fold"/>
</dbReference>
<keyword evidence="6" id="KW-1185">Reference proteome</keyword>
<gene>
    <name evidence="5" type="ORF">CTI12_AA402280</name>
</gene>
<dbReference type="InterPro" id="IPR011333">
    <property type="entry name" value="SKP1/BTB/POZ_sf"/>
</dbReference>
<dbReference type="SUPFAM" id="SSF54695">
    <property type="entry name" value="POZ domain"/>
    <property type="match status" value="1"/>
</dbReference>
<feature type="domain" description="BTB" evidence="4">
    <location>
        <begin position="674"/>
        <end position="741"/>
    </location>
</feature>
<accession>A0A2U1MA60</accession>
<dbReference type="PANTHER" id="PTHR46710">
    <property type="entry name" value="ARM REPEAT PROTEIN INTERACTING WITH ABF2"/>
    <property type="match status" value="1"/>
</dbReference>
<sequence length="841" mass="93454">MLCLKPEHQQLIVDAGALPHLVALLKRHRDNRTSRVVNGVIREAVGAIANLARRNGSIKTRVKAEGGIPPLLELLESNDAEVQMVVRKALLIFLASKNEEYKKQVVDDNFLPTLILMLQSEDTDIHYEAVRVIGDLVNSSPKIKRDVLHAGALQPVIKLLSSTCLESQRKAALILRQFTVAPEYHQLIVDAKALPHLVALLKRHRDDQNSELINRIIRITVDAITNLARENGIIKTRVRVEGGIPPLVELLESNDAKVQRAAVGALHVLASKNDENMTQIVDHNALPALAVMLESEDTSIQYEAVCVIGCLVNSSPKIKMDVLQAGALQPLIKLFRIYILTLQFRKFETDAPEHQQLIVDAGALHHLVALLKRHRGNQNSRSVNGVIREVVDAITNLSLDNDRSKTRVRVEGGIPPLVELLKSNDAKVQRIAARALCILISTNYENKTQIVDHYALPALAVMLESEDTSIQYEAVTVIGNLANSSPKIKMYVLHGALQPLVKLLSSTCLKSQRKAVLLLGQFAADTDMKDNIADLISVGGVQNLMDGEFIDQPTRACVAKILKRMEDKIHGKVLSHLLYKMHNAEKIVQKRIALALAHFCSPDYHEAIFVDNNGLDLLLELIQSVHSKHQGDGCAALCRLAEKATSVSLVDAGPSSPISQVYLGEEYVNNPLVSDVTFIVEGKRFYAHRIVLLASSDAFRAMFDGGYKERDAKDVQIPNISWETFELMMRFIYTGSVELNVGIAKDLLKAADQYLLDGLKRLCEYTMAQNIKADNLALMYDLSETSNAVSLRNACILFVLEQFNELHSKPWYASFLVQILPEIRNYFMTTLANPIEANLQE</sequence>
<evidence type="ECO:0000256" key="3">
    <source>
        <dbReference type="PROSITE-ProRule" id="PRU00259"/>
    </source>
</evidence>
<feature type="repeat" description="ARM" evidence="3">
    <location>
        <begin position="412"/>
        <end position="439"/>
    </location>
</feature>
<feature type="repeat" description="ARM" evidence="3">
    <location>
        <begin position="16"/>
        <end position="66"/>
    </location>
</feature>
<feature type="repeat" description="ARM" evidence="3">
    <location>
        <begin position="362"/>
        <end position="412"/>
    </location>
</feature>
<dbReference type="AlphaFoldDB" id="A0A2U1MA60"/>
<dbReference type="Pfam" id="PF00514">
    <property type="entry name" value="Arm"/>
    <property type="match status" value="5"/>
</dbReference>
<dbReference type="InterPro" id="IPR000210">
    <property type="entry name" value="BTB/POZ_dom"/>
</dbReference>
<dbReference type="STRING" id="35608.A0A2U1MA60"/>
<dbReference type="SMART" id="SM00185">
    <property type="entry name" value="ARM"/>
    <property type="match status" value="12"/>
</dbReference>
<dbReference type="PANTHER" id="PTHR46710:SF1">
    <property type="entry name" value="ARM REPEAT PROTEIN INTERACTING WITH ABF2"/>
    <property type="match status" value="1"/>
</dbReference>
<proteinExistence type="predicted"/>
<feature type="repeat" description="ARM" evidence="3">
    <location>
        <begin position="242"/>
        <end position="276"/>
    </location>
</feature>
<dbReference type="SMART" id="SM00225">
    <property type="entry name" value="BTB"/>
    <property type="match status" value="1"/>
</dbReference>
<dbReference type="OrthoDB" id="29145at2759"/>
<evidence type="ECO:0000259" key="4">
    <source>
        <dbReference type="PROSITE" id="PS50097"/>
    </source>
</evidence>